<protein>
    <recommendedName>
        <fullName evidence="2">RYYR-CCHC domain-containing protein</fullName>
    </recommendedName>
</protein>
<dbReference type="EMBL" id="JAUCMV010000001">
    <property type="protein sequence ID" value="KAK0422813.1"/>
    <property type="molecule type" value="Genomic_DNA"/>
</dbReference>
<feature type="region of interest" description="Disordered" evidence="1">
    <location>
        <begin position="820"/>
        <end position="839"/>
    </location>
</feature>
<name>A0AA39IEB9_9BILA</name>
<organism evidence="3 4">
    <name type="scientific">Steinernema hermaphroditum</name>
    <dbReference type="NCBI Taxonomy" id="289476"/>
    <lineage>
        <taxon>Eukaryota</taxon>
        <taxon>Metazoa</taxon>
        <taxon>Ecdysozoa</taxon>
        <taxon>Nematoda</taxon>
        <taxon>Chromadorea</taxon>
        <taxon>Rhabditida</taxon>
        <taxon>Tylenchina</taxon>
        <taxon>Panagrolaimomorpha</taxon>
        <taxon>Strongyloidoidea</taxon>
        <taxon>Steinernematidae</taxon>
        <taxon>Steinernema</taxon>
    </lineage>
</organism>
<feature type="compositionally biased region" description="Basic and acidic residues" evidence="1">
    <location>
        <begin position="620"/>
        <end position="632"/>
    </location>
</feature>
<sequence>MHVKRGVESSNESAITNIRSRMAAAPSTSTAPPPDIDWETMSFSKTLNKSLLTVKQPDGTYRIYRLIRAYRETQHFRCSTCDRLNAKKNTRYMPKVRTKSGKLVGDPYPPHNPECLPLSVEEYGLRQIDRLCRWYIREKHVPPKAAWEMGRKYCRQYAERHRLHISDFMHSFPEFERLRATYTRIYNQAGGQHINVTDDLSTMTLDVPPPVDEENLEFLYAADRDQPVPVKDTEEWNDPDMTAHDLRRKLDQLTSVVELPINPETGEKVFTVTYDELRPQVVCTEGHDDVTLFFSKKCRPQITFRGYVYYLFTEKARTRWHCIEPRCTGFVVTDEDISKIVDCNVVHMGSCVPDVNKVRMKVEMYHLRLLAEYTTCPVQQLYADFCDRLLVTNRELLDHLPSIDIVTRMLDRHRTQYMIRTRFEFEQLNRIARSGFEENGNATLRRRINKVFPKTVCFHCGVEIGEGKSSHLKKFAQEGLVDHLVGEHNETDVDAKSSVSMKISQFKAYLRHVALKKYKFIRKGFYAGGTYYLCQCDDRVYGYKHQNTIPGVHCPAYIRVVDRDDSHMGSDEEAAIEFNMNHMFHEDAEDAETFMTPEEFLKTLPEESVEVDKEDDENKDDNTEEKSGEPASKRPRRQVTLKTPKYLDMNAGVIEENTPSTSQSRPVRKARTVRKVNKINYAVAEQLDEFEAHLESLRDRVKSLKSPDEITRVNAKLQELEDEISGKLEVQDEGGSTMDYEHIDVDDVPPLILPIAVSHLQPAPPQLTPVFAQPARHQVTVVRSALPRQPIPSTTAPPRVRLSQVGAIQTPLRRLYSIPIPRQAEQPQTPTSSVSVSEAQELAHDMSEAPHAFKYALRKPDGSVIFLTKTPTSKMPKRVVRLTPVRSVVDQDADQPIEVVEAD</sequence>
<keyword evidence="4" id="KW-1185">Reference proteome</keyword>
<dbReference type="AlphaFoldDB" id="A0AA39IEB9"/>
<evidence type="ECO:0000259" key="2">
    <source>
        <dbReference type="Pfam" id="PF23674"/>
    </source>
</evidence>
<evidence type="ECO:0000313" key="4">
    <source>
        <dbReference type="Proteomes" id="UP001175271"/>
    </source>
</evidence>
<dbReference type="Pfam" id="PF23674">
    <property type="entry name" value="RYYR-CCHC"/>
    <property type="match status" value="1"/>
</dbReference>
<evidence type="ECO:0000313" key="3">
    <source>
        <dbReference type="EMBL" id="KAK0422813.1"/>
    </source>
</evidence>
<feature type="region of interest" description="Disordered" evidence="1">
    <location>
        <begin position="605"/>
        <end position="644"/>
    </location>
</feature>
<reference evidence="3" key="1">
    <citation type="submission" date="2023-06" db="EMBL/GenBank/DDBJ databases">
        <title>Genomic analysis of the entomopathogenic nematode Steinernema hermaphroditum.</title>
        <authorList>
            <person name="Schwarz E.M."/>
            <person name="Heppert J.K."/>
            <person name="Baniya A."/>
            <person name="Schwartz H.T."/>
            <person name="Tan C.-H."/>
            <person name="Antoshechkin I."/>
            <person name="Sternberg P.W."/>
            <person name="Goodrich-Blair H."/>
            <person name="Dillman A.R."/>
        </authorList>
    </citation>
    <scope>NUCLEOTIDE SEQUENCE</scope>
    <source>
        <strain evidence="3">PS9179</strain>
        <tissue evidence="3">Whole animal</tissue>
    </source>
</reference>
<feature type="domain" description="RYYR-CCHC" evidence="2">
    <location>
        <begin position="41"/>
        <end position="115"/>
    </location>
</feature>
<dbReference type="InterPro" id="IPR057001">
    <property type="entry name" value="RYYR-CCHC"/>
</dbReference>
<comment type="caution">
    <text evidence="3">The sequence shown here is derived from an EMBL/GenBank/DDBJ whole genome shotgun (WGS) entry which is preliminary data.</text>
</comment>
<feature type="compositionally biased region" description="Acidic residues" evidence="1">
    <location>
        <begin position="607"/>
        <end position="619"/>
    </location>
</feature>
<proteinExistence type="predicted"/>
<accession>A0AA39IEB9</accession>
<dbReference type="Proteomes" id="UP001175271">
    <property type="component" value="Unassembled WGS sequence"/>
</dbReference>
<evidence type="ECO:0000256" key="1">
    <source>
        <dbReference type="SAM" id="MobiDB-lite"/>
    </source>
</evidence>
<gene>
    <name evidence="3" type="ORF">QR680_007801</name>
</gene>
<feature type="compositionally biased region" description="Polar residues" evidence="1">
    <location>
        <begin position="825"/>
        <end position="838"/>
    </location>
</feature>